<dbReference type="EMBL" id="PRLP01000045">
    <property type="protein sequence ID" value="PPC76684.1"/>
    <property type="molecule type" value="Genomic_DNA"/>
</dbReference>
<feature type="domain" description="FMN hydroxy acid dehydrogenase" evidence="5">
    <location>
        <begin position="8"/>
        <end position="285"/>
    </location>
</feature>
<dbReference type="InterPro" id="IPR000262">
    <property type="entry name" value="FMN-dep_DH"/>
</dbReference>
<feature type="non-terminal residue" evidence="6">
    <location>
        <position position="285"/>
    </location>
</feature>
<keyword evidence="4" id="KW-0560">Oxidoreductase</keyword>
<accession>A0A2S5KPB1</accession>
<dbReference type="Gene3D" id="3.20.20.70">
    <property type="entry name" value="Aldolase class I"/>
    <property type="match status" value="1"/>
</dbReference>
<evidence type="ECO:0000256" key="3">
    <source>
        <dbReference type="ARBA" id="ARBA00022643"/>
    </source>
</evidence>
<evidence type="ECO:0000256" key="1">
    <source>
        <dbReference type="ARBA" id="ARBA00001917"/>
    </source>
</evidence>
<keyword evidence="3" id="KW-0288">FMN</keyword>
<dbReference type="Pfam" id="PF01070">
    <property type="entry name" value="FMN_dh"/>
    <property type="match status" value="1"/>
</dbReference>
<dbReference type="Proteomes" id="UP000238196">
    <property type="component" value="Unassembled WGS sequence"/>
</dbReference>
<protein>
    <submittedName>
        <fullName evidence="6">Alpha-hydroxy-acid oxidizing enzyme</fullName>
    </submittedName>
</protein>
<evidence type="ECO:0000259" key="5">
    <source>
        <dbReference type="PROSITE" id="PS51349"/>
    </source>
</evidence>
<keyword evidence="2" id="KW-0285">Flavoprotein</keyword>
<reference evidence="6 7" key="1">
    <citation type="submission" date="2018-02" db="EMBL/GenBank/DDBJ databases">
        <title>novel marine gammaproteobacteria from coastal saline agro ecosystem.</title>
        <authorList>
            <person name="Krishnan R."/>
            <person name="Ramesh Kumar N."/>
        </authorList>
    </citation>
    <scope>NUCLEOTIDE SEQUENCE [LARGE SCALE GENOMIC DNA]</scope>
    <source>
        <strain evidence="6 7">228</strain>
    </source>
</reference>
<dbReference type="OrthoDB" id="9770452at2"/>
<evidence type="ECO:0000313" key="7">
    <source>
        <dbReference type="Proteomes" id="UP000238196"/>
    </source>
</evidence>
<dbReference type="PROSITE" id="PS51349">
    <property type="entry name" value="FMN_HYDROXY_ACID_DH_2"/>
    <property type="match status" value="1"/>
</dbReference>
<sequence>MRRYYRGHDLQRIQSVAEMAAAARARLPHFAWEYLAGGAEDELTLSRNVSDLQAIGLQAHTLRPCAEPKREVTLLGKALPLPIGIGPSGYNGMLWPDADLALARAAARRRLPFTLSTVSNATIEAVRQAAPELDFWFQLYPMKAAEMQEDLLLRAERAGCEVLVVTTDASILGNREWDRRSFARPRQLSLRNKLDVLLHPGWMKRVLYPGGMPVLGNLAPYIPPAERNALGSMKFVSEQMDTQFSWDKLARLRQRWQGKLVLKGILHEDDALQAVALGMDGIVVT</sequence>
<dbReference type="InterPro" id="IPR013785">
    <property type="entry name" value="Aldolase_TIM"/>
</dbReference>
<dbReference type="PANTHER" id="PTHR10578:SF107">
    <property type="entry name" value="2-HYDROXYACID OXIDASE 1"/>
    <property type="match status" value="1"/>
</dbReference>
<evidence type="ECO:0000313" key="6">
    <source>
        <dbReference type="EMBL" id="PPC76684.1"/>
    </source>
</evidence>
<evidence type="ECO:0000256" key="4">
    <source>
        <dbReference type="ARBA" id="ARBA00023002"/>
    </source>
</evidence>
<name>A0A2S5KPB1_9PROT</name>
<comment type="cofactor">
    <cofactor evidence="1">
        <name>FMN</name>
        <dbReference type="ChEBI" id="CHEBI:58210"/>
    </cofactor>
</comment>
<evidence type="ECO:0000256" key="2">
    <source>
        <dbReference type="ARBA" id="ARBA00022630"/>
    </source>
</evidence>
<dbReference type="PANTHER" id="PTHR10578">
    <property type="entry name" value="S -2-HYDROXY-ACID OXIDASE-RELATED"/>
    <property type="match status" value="1"/>
</dbReference>
<organism evidence="6 7">
    <name type="scientific">Proteobacteria bacterium 228</name>
    <dbReference type="NCBI Taxonomy" id="2083153"/>
    <lineage>
        <taxon>Bacteria</taxon>
        <taxon>Pseudomonadati</taxon>
        <taxon>Pseudomonadota</taxon>
    </lineage>
</organism>
<proteinExistence type="predicted"/>
<gene>
    <name evidence="6" type="ORF">C4K68_14440</name>
</gene>
<dbReference type="InterPro" id="IPR037396">
    <property type="entry name" value="FMN_HAD"/>
</dbReference>
<dbReference type="SUPFAM" id="SSF51395">
    <property type="entry name" value="FMN-linked oxidoreductases"/>
    <property type="match status" value="1"/>
</dbReference>
<dbReference type="GO" id="GO:0016491">
    <property type="term" value="F:oxidoreductase activity"/>
    <property type="evidence" value="ECO:0007669"/>
    <property type="project" value="UniProtKB-KW"/>
</dbReference>
<dbReference type="AlphaFoldDB" id="A0A2S5KPB1"/>
<comment type="caution">
    <text evidence="6">The sequence shown here is derived from an EMBL/GenBank/DDBJ whole genome shotgun (WGS) entry which is preliminary data.</text>
</comment>